<dbReference type="InterPro" id="IPR036045">
    <property type="entry name" value="Sec1-like_sf"/>
</dbReference>
<evidence type="ECO:0000313" key="4">
    <source>
        <dbReference type="EMBL" id="KAK7588242.1"/>
    </source>
</evidence>
<dbReference type="InterPro" id="IPR001619">
    <property type="entry name" value="Sec1-like"/>
</dbReference>
<dbReference type="InterPro" id="IPR027482">
    <property type="entry name" value="Sec1-like_dom2"/>
</dbReference>
<dbReference type="Gene3D" id="3.40.50.1910">
    <property type="match status" value="1"/>
</dbReference>
<reference evidence="4 5" key="1">
    <citation type="submission" date="2024-03" db="EMBL/GenBank/DDBJ databases">
        <title>Adaptation during the transition from Ophiocordyceps entomopathogen to insect associate is accompanied by gene loss and intensified selection.</title>
        <authorList>
            <person name="Ward C.M."/>
            <person name="Onetto C.A."/>
            <person name="Borneman A.R."/>
        </authorList>
    </citation>
    <scope>NUCLEOTIDE SEQUENCE [LARGE SCALE GENOMIC DNA]</scope>
    <source>
        <strain evidence="4">AWRI1</strain>
        <tissue evidence="4">Single Adult Female</tissue>
    </source>
</reference>
<comment type="caution">
    <text evidence="4">The sequence shown here is derived from an EMBL/GenBank/DDBJ whole genome shotgun (WGS) entry which is preliminary data.</text>
</comment>
<proteinExistence type="inferred from homology"/>
<evidence type="ECO:0000256" key="2">
    <source>
        <dbReference type="ARBA" id="ARBA00022448"/>
    </source>
</evidence>
<sequence length="586" mass="66655">MALKVVVGQKIMNEVIKQKKKPGKEVEWRVLIVDQLAMRMVSACCKMHEISAEGITIVEDLGKRREPLPSLDAVYLVTPCEKSVHAIMQDFANPNRTMYRAAHVYFTEVCQEELFNELCKSPAAKKIKTLKEINIAFLPYESQVFSLDSPETFQCYYNPAYASARVANMERIAEQIATLCATLGEYPSIRYRADYERNAELAQIVQDKLDAYKADEPTMGEGPEKARSQLLILDRGFDVVSPVLHELTFQAMAYDLLPIENDVFKFLATSGAPEKEVLLDENDELWVEFRHEHIAIVTQNVTQKMKNFTSSKRVPQGDKQSMRDLSNLIKKMPQYQKELSKLSTQMHLAEDCMKVYQGVVDKLCKVEQDLAMGVDPSGERIKDHMRNIVPVLLDQNVSNFDKMRIIILYVISKNGLSEENLNKVVLNAGLLPEEKQAIVNLNLLGLNSVVNGNRKKVHQISRKERSEENQFHMSRWTPVVKDLMEDCIDDKLDSKHFPFWAGRVAPSGYHAPTSARYGHWHKDKGQQSLIKNVPRLLVFVIGGVSFSEMRCAYEVTNAVKNWEVIIGSSHILTPEDFLTNLANLSN</sequence>
<dbReference type="FunFam" id="3.90.830.10:FF:000001">
    <property type="entry name" value="syntaxin-binding protein 1 isoform X2"/>
    <property type="match status" value="1"/>
</dbReference>
<organism evidence="4 5">
    <name type="scientific">Parthenolecanium corni</name>
    <dbReference type="NCBI Taxonomy" id="536013"/>
    <lineage>
        <taxon>Eukaryota</taxon>
        <taxon>Metazoa</taxon>
        <taxon>Ecdysozoa</taxon>
        <taxon>Arthropoda</taxon>
        <taxon>Hexapoda</taxon>
        <taxon>Insecta</taxon>
        <taxon>Pterygota</taxon>
        <taxon>Neoptera</taxon>
        <taxon>Paraneoptera</taxon>
        <taxon>Hemiptera</taxon>
        <taxon>Sternorrhyncha</taxon>
        <taxon>Coccoidea</taxon>
        <taxon>Coccidae</taxon>
        <taxon>Parthenolecanium</taxon>
    </lineage>
</organism>
<dbReference type="GO" id="GO:0016192">
    <property type="term" value="P:vesicle-mediated transport"/>
    <property type="evidence" value="ECO:0007669"/>
    <property type="project" value="InterPro"/>
</dbReference>
<dbReference type="Pfam" id="PF00995">
    <property type="entry name" value="Sec1"/>
    <property type="match status" value="1"/>
</dbReference>
<dbReference type="AlphaFoldDB" id="A0AAN9TER0"/>
<evidence type="ECO:0000256" key="1">
    <source>
        <dbReference type="ARBA" id="ARBA00009884"/>
    </source>
</evidence>
<dbReference type="InterPro" id="IPR043154">
    <property type="entry name" value="Sec-1-like_dom1"/>
</dbReference>
<gene>
    <name evidence="4" type="ORF">V9T40_005487</name>
</gene>
<evidence type="ECO:0000313" key="5">
    <source>
        <dbReference type="Proteomes" id="UP001367676"/>
    </source>
</evidence>
<keyword evidence="2" id="KW-0813">Transport</keyword>
<dbReference type="Gene3D" id="3.90.830.10">
    <property type="entry name" value="Syntaxin Binding Protein 1, Chain A, domain 2"/>
    <property type="match status" value="1"/>
</dbReference>
<protein>
    <recommendedName>
        <fullName evidence="6">Protein ROP</fullName>
    </recommendedName>
</protein>
<keyword evidence="3" id="KW-0653">Protein transport</keyword>
<dbReference type="InterPro" id="IPR043127">
    <property type="entry name" value="Sec-1-like_dom3a"/>
</dbReference>
<dbReference type="PANTHER" id="PTHR11679">
    <property type="entry name" value="VESICLE PROTEIN SORTING-ASSOCIATED"/>
    <property type="match status" value="1"/>
</dbReference>
<dbReference type="Proteomes" id="UP001367676">
    <property type="component" value="Unassembled WGS sequence"/>
</dbReference>
<dbReference type="PIRSF" id="PIRSF005715">
    <property type="entry name" value="VPS45_Sec1"/>
    <property type="match status" value="1"/>
</dbReference>
<dbReference type="EMBL" id="JBBCAQ010000023">
    <property type="protein sequence ID" value="KAK7588242.1"/>
    <property type="molecule type" value="Genomic_DNA"/>
</dbReference>
<dbReference type="SUPFAM" id="SSF56815">
    <property type="entry name" value="Sec1/munc18-like (SM) proteins"/>
    <property type="match status" value="1"/>
</dbReference>
<keyword evidence="5" id="KW-1185">Reference proteome</keyword>
<dbReference type="Gene3D" id="1.25.40.60">
    <property type="match status" value="1"/>
</dbReference>
<name>A0AAN9TER0_9HEMI</name>
<dbReference type="GO" id="GO:0051650">
    <property type="term" value="P:establishment of vesicle localization"/>
    <property type="evidence" value="ECO:0007669"/>
    <property type="project" value="UniProtKB-ARBA"/>
</dbReference>
<dbReference type="FunFam" id="3.40.50.2060:FF:000001">
    <property type="entry name" value="syntaxin-binding protein 1 isoform X2"/>
    <property type="match status" value="1"/>
</dbReference>
<evidence type="ECO:0000256" key="3">
    <source>
        <dbReference type="ARBA" id="ARBA00022927"/>
    </source>
</evidence>
<dbReference type="Gene3D" id="3.40.50.2060">
    <property type="match status" value="1"/>
</dbReference>
<comment type="similarity">
    <text evidence="1">Belongs to the STXBP/unc-18/SEC1 family.</text>
</comment>
<accession>A0AAN9TER0</accession>
<evidence type="ECO:0008006" key="6">
    <source>
        <dbReference type="Google" id="ProtNLM"/>
    </source>
</evidence>
<dbReference type="GO" id="GO:0015031">
    <property type="term" value="P:protein transport"/>
    <property type="evidence" value="ECO:0007669"/>
    <property type="project" value="UniProtKB-KW"/>
</dbReference>